<name>A0A9D2FRS3_9FIRM</name>
<accession>A0A9D2FRS3</accession>
<dbReference type="EMBL" id="DXBG01000229">
    <property type="protein sequence ID" value="HIZ66149.1"/>
    <property type="molecule type" value="Genomic_DNA"/>
</dbReference>
<gene>
    <name evidence="1" type="ORF">H9809_09675</name>
</gene>
<reference evidence="1" key="2">
    <citation type="submission" date="2021-04" db="EMBL/GenBank/DDBJ databases">
        <authorList>
            <person name="Gilroy R."/>
        </authorList>
    </citation>
    <scope>NUCLEOTIDE SEQUENCE</scope>
    <source>
        <strain evidence="1">1068</strain>
    </source>
</reference>
<dbReference type="GO" id="GO:0032259">
    <property type="term" value="P:methylation"/>
    <property type="evidence" value="ECO:0007669"/>
    <property type="project" value="UniProtKB-KW"/>
</dbReference>
<reference evidence="1" key="1">
    <citation type="journal article" date="2021" name="PeerJ">
        <title>Extensive microbial diversity within the chicken gut microbiome revealed by metagenomics and culture.</title>
        <authorList>
            <person name="Gilroy R."/>
            <person name="Ravi A."/>
            <person name="Getino M."/>
            <person name="Pursley I."/>
            <person name="Horton D.L."/>
            <person name="Alikhan N.F."/>
            <person name="Baker D."/>
            <person name="Gharbi K."/>
            <person name="Hall N."/>
            <person name="Watson M."/>
            <person name="Adriaenssens E.M."/>
            <person name="Foster-Nyarko E."/>
            <person name="Jarju S."/>
            <person name="Secka A."/>
            <person name="Antonio M."/>
            <person name="Oren A."/>
            <person name="Chaudhuri R.R."/>
            <person name="La Ragione R."/>
            <person name="Hildebrand F."/>
            <person name="Pallen M.J."/>
        </authorList>
    </citation>
    <scope>NUCLEOTIDE SEQUENCE</scope>
    <source>
        <strain evidence="1">1068</strain>
    </source>
</reference>
<dbReference type="GO" id="GO:0008168">
    <property type="term" value="F:methyltransferase activity"/>
    <property type="evidence" value="ECO:0007669"/>
    <property type="project" value="UniProtKB-KW"/>
</dbReference>
<evidence type="ECO:0000313" key="1">
    <source>
        <dbReference type="EMBL" id="HIZ66149.1"/>
    </source>
</evidence>
<organism evidence="1 2">
    <name type="scientific">Candidatus Blautia pullicola</name>
    <dbReference type="NCBI Taxonomy" id="2838498"/>
    <lineage>
        <taxon>Bacteria</taxon>
        <taxon>Bacillati</taxon>
        <taxon>Bacillota</taxon>
        <taxon>Clostridia</taxon>
        <taxon>Lachnospirales</taxon>
        <taxon>Lachnospiraceae</taxon>
        <taxon>Blautia</taxon>
    </lineage>
</organism>
<dbReference type="Proteomes" id="UP000824056">
    <property type="component" value="Unassembled WGS sequence"/>
</dbReference>
<keyword evidence="1" id="KW-0489">Methyltransferase</keyword>
<evidence type="ECO:0000313" key="2">
    <source>
        <dbReference type="Proteomes" id="UP000824056"/>
    </source>
</evidence>
<protein>
    <submittedName>
        <fullName evidence="1">DNA methyltransferase</fullName>
    </submittedName>
</protein>
<feature type="non-terminal residue" evidence="1">
    <location>
        <position position="207"/>
    </location>
</feature>
<keyword evidence="1" id="KW-0808">Transferase</keyword>
<comment type="caution">
    <text evidence="1">The sequence shown here is derived from an EMBL/GenBank/DDBJ whole genome shotgun (WGS) entry which is preliminary data.</text>
</comment>
<dbReference type="AlphaFoldDB" id="A0A9D2FRS3"/>
<sequence length="207" mass="23182">MSVALPENETHLNLEQDQFLSLSAACQELGISGATGRNWIKLGKLTPSYVQKNSKYFKKDYILSLKNDIANGKNQALKSRRNKKFVSGRGLYGYYVSDSSSGTASVRQTLDLLSASHIPLDTLLIRFLLAEAAIQMITQRFSLQPAHLLDYLEGNADIINYAMLLDDLVQDKEAARKVCILNPQLFSVSYNWEPNEDILGLLYISCQ</sequence>
<proteinExistence type="predicted"/>